<dbReference type="InterPro" id="IPR005467">
    <property type="entry name" value="His_kinase_dom"/>
</dbReference>
<evidence type="ECO:0000259" key="9">
    <source>
        <dbReference type="PROSITE" id="PS50109"/>
    </source>
</evidence>
<feature type="transmembrane region" description="Helical" evidence="8">
    <location>
        <begin position="6"/>
        <end position="25"/>
    </location>
</feature>
<keyword evidence="7" id="KW-0902">Two-component regulatory system</keyword>
<dbReference type="PANTHER" id="PTHR45453">
    <property type="entry name" value="PHOSPHATE REGULON SENSOR PROTEIN PHOR"/>
    <property type="match status" value="1"/>
</dbReference>
<gene>
    <name evidence="10" type="ORF">KUA55_09840</name>
</gene>
<protein>
    <recommendedName>
        <fullName evidence="3">histidine kinase</fullName>
        <ecNumber evidence="3">2.7.13.3</ecNumber>
    </recommendedName>
</protein>
<reference evidence="10 11" key="1">
    <citation type="submission" date="2021-06" db="EMBL/GenBank/DDBJ databases">
        <title>Enterococcus alishanensis sp. nov., a novel lactic acid bacterium isolated from fresh coffee beans.</title>
        <authorList>
            <person name="Chen Y.-S."/>
        </authorList>
    </citation>
    <scope>NUCLEOTIDE SEQUENCE [LARGE SCALE GENOMIC DNA]</scope>
    <source>
        <strain evidence="10 11">ALS3</strain>
    </source>
</reference>
<evidence type="ECO:0000313" key="11">
    <source>
        <dbReference type="Proteomes" id="UP000774130"/>
    </source>
</evidence>
<comment type="caution">
    <text evidence="10">The sequence shown here is derived from an EMBL/GenBank/DDBJ whole genome shotgun (WGS) entry which is preliminary data.</text>
</comment>
<dbReference type="PANTHER" id="PTHR45453:SF1">
    <property type="entry name" value="PHOSPHATE REGULON SENSOR PROTEIN PHOR"/>
    <property type="match status" value="1"/>
</dbReference>
<evidence type="ECO:0000256" key="3">
    <source>
        <dbReference type="ARBA" id="ARBA00012438"/>
    </source>
</evidence>
<keyword evidence="8" id="KW-0812">Transmembrane</keyword>
<organism evidence="10 11">
    <name type="scientific">Enterococcus alishanensis</name>
    <dbReference type="NCBI Taxonomy" id="1303817"/>
    <lineage>
        <taxon>Bacteria</taxon>
        <taxon>Bacillati</taxon>
        <taxon>Bacillota</taxon>
        <taxon>Bacilli</taxon>
        <taxon>Lactobacillales</taxon>
        <taxon>Enterococcaceae</taxon>
        <taxon>Enterococcus</taxon>
    </lineage>
</organism>
<dbReference type="InterPro" id="IPR003594">
    <property type="entry name" value="HATPase_dom"/>
</dbReference>
<accession>A0ABS6TDT1</accession>
<keyword evidence="11" id="KW-1185">Reference proteome</keyword>
<evidence type="ECO:0000256" key="2">
    <source>
        <dbReference type="ARBA" id="ARBA00004370"/>
    </source>
</evidence>
<keyword evidence="4" id="KW-0597">Phosphoprotein</keyword>
<keyword evidence="5" id="KW-0808">Transferase</keyword>
<dbReference type="PROSITE" id="PS50109">
    <property type="entry name" value="HIS_KIN"/>
    <property type="match status" value="1"/>
</dbReference>
<evidence type="ECO:0000313" key="10">
    <source>
        <dbReference type="EMBL" id="MBV7390984.1"/>
    </source>
</evidence>
<keyword evidence="6 10" id="KW-0418">Kinase</keyword>
<feature type="domain" description="Histidine kinase" evidence="9">
    <location>
        <begin position="90"/>
        <end position="301"/>
    </location>
</feature>
<dbReference type="EC" id="2.7.13.3" evidence="3"/>
<dbReference type="SMART" id="SM00387">
    <property type="entry name" value="HATPase_c"/>
    <property type="match status" value="1"/>
</dbReference>
<evidence type="ECO:0000256" key="4">
    <source>
        <dbReference type="ARBA" id="ARBA00022553"/>
    </source>
</evidence>
<evidence type="ECO:0000256" key="6">
    <source>
        <dbReference type="ARBA" id="ARBA00022777"/>
    </source>
</evidence>
<keyword evidence="8" id="KW-0472">Membrane</keyword>
<dbReference type="RefSeq" id="WP_218326016.1">
    <property type="nucleotide sequence ID" value="NZ_JAHUZB010000003.1"/>
</dbReference>
<keyword evidence="8" id="KW-1133">Transmembrane helix</keyword>
<sequence>MILNLLFWCMVIIICLLIILFWQRWRFRKMLNRLSQMLVKAKEGTFNEANYDESILSSIESQMKEYLTTSVSSTEQMAHEKEKIKRLISDISHQTKTPVTNLLLYSQLLAEQADLSTENQKYLTQISQQTEKLNFLITTLIKLSRLETGILALHPQKTAILPMLKEVQLQFNENAQQKNIQIILENTQEEAIFDQKWTTEALANIVENAIKYTADDGKITIKTTAYEFFCRIDITDTGIGISEKELAQIFTRFYRSSSVADNEGVGIGLYLTRQILAAENAYLKVDSKLEEGSTFSVFLVK</sequence>
<dbReference type="InterPro" id="IPR050351">
    <property type="entry name" value="BphY/WalK/GraS-like"/>
</dbReference>
<evidence type="ECO:0000256" key="7">
    <source>
        <dbReference type="ARBA" id="ARBA00023012"/>
    </source>
</evidence>
<comment type="catalytic activity">
    <reaction evidence="1">
        <text>ATP + protein L-histidine = ADP + protein N-phospho-L-histidine.</text>
        <dbReference type="EC" id="2.7.13.3"/>
    </reaction>
</comment>
<evidence type="ECO:0000256" key="8">
    <source>
        <dbReference type="SAM" id="Phobius"/>
    </source>
</evidence>
<dbReference type="Proteomes" id="UP000774130">
    <property type="component" value="Unassembled WGS sequence"/>
</dbReference>
<dbReference type="SMART" id="SM00388">
    <property type="entry name" value="HisKA"/>
    <property type="match status" value="1"/>
</dbReference>
<dbReference type="Pfam" id="PF02518">
    <property type="entry name" value="HATPase_c"/>
    <property type="match status" value="1"/>
</dbReference>
<comment type="subcellular location">
    <subcellularLocation>
        <location evidence="2">Membrane</location>
    </subcellularLocation>
</comment>
<evidence type="ECO:0000256" key="1">
    <source>
        <dbReference type="ARBA" id="ARBA00000085"/>
    </source>
</evidence>
<proteinExistence type="predicted"/>
<dbReference type="Pfam" id="PF00512">
    <property type="entry name" value="HisKA"/>
    <property type="match status" value="1"/>
</dbReference>
<dbReference type="InterPro" id="IPR003661">
    <property type="entry name" value="HisK_dim/P_dom"/>
</dbReference>
<dbReference type="CDD" id="cd00082">
    <property type="entry name" value="HisKA"/>
    <property type="match status" value="1"/>
</dbReference>
<dbReference type="GO" id="GO:0016301">
    <property type="term" value="F:kinase activity"/>
    <property type="evidence" value="ECO:0007669"/>
    <property type="project" value="UniProtKB-KW"/>
</dbReference>
<name>A0ABS6TDT1_9ENTE</name>
<dbReference type="EMBL" id="JAHUZB010000003">
    <property type="protein sequence ID" value="MBV7390984.1"/>
    <property type="molecule type" value="Genomic_DNA"/>
</dbReference>
<evidence type="ECO:0000256" key="5">
    <source>
        <dbReference type="ARBA" id="ARBA00022679"/>
    </source>
</evidence>